<comment type="caution">
    <text evidence="2">The sequence shown here is derived from an EMBL/GenBank/DDBJ whole genome shotgun (WGS) entry which is preliminary data.</text>
</comment>
<dbReference type="RefSeq" id="WP_377179878.1">
    <property type="nucleotide sequence ID" value="NZ_JBHTMY010000003.1"/>
</dbReference>
<protein>
    <submittedName>
        <fullName evidence="2">DUF481 domain-containing protein</fullName>
    </submittedName>
</protein>
<dbReference type="Proteomes" id="UP001597201">
    <property type="component" value="Unassembled WGS sequence"/>
</dbReference>
<organism evidence="2 3">
    <name type="scientific">Namhaeicola litoreus</name>
    <dbReference type="NCBI Taxonomy" id="1052145"/>
    <lineage>
        <taxon>Bacteria</taxon>
        <taxon>Pseudomonadati</taxon>
        <taxon>Bacteroidota</taxon>
        <taxon>Flavobacteriia</taxon>
        <taxon>Flavobacteriales</taxon>
        <taxon>Flavobacteriaceae</taxon>
        <taxon>Namhaeicola</taxon>
    </lineage>
</organism>
<proteinExistence type="predicted"/>
<accession>A0ABW3Y454</accession>
<name>A0ABW3Y454_9FLAO</name>
<dbReference type="EMBL" id="JBHTMY010000003">
    <property type="protein sequence ID" value="MFD1316673.1"/>
    <property type="molecule type" value="Genomic_DNA"/>
</dbReference>
<dbReference type="Pfam" id="PF04338">
    <property type="entry name" value="DUF481"/>
    <property type="match status" value="1"/>
</dbReference>
<gene>
    <name evidence="2" type="ORF">ACFQ39_13690</name>
</gene>
<evidence type="ECO:0000313" key="3">
    <source>
        <dbReference type="Proteomes" id="UP001597201"/>
    </source>
</evidence>
<evidence type="ECO:0000313" key="2">
    <source>
        <dbReference type="EMBL" id="MFD1316673.1"/>
    </source>
</evidence>
<reference evidence="3" key="1">
    <citation type="journal article" date="2019" name="Int. J. Syst. Evol. Microbiol.">
        <title>The Global Catalogue of Microorganisms (GCM) 10K type strain sequencing project: providing services to taxonomists for standard genome sequencing and annotation.</title>
        <authorList>
            <consortium name="The Broad Institute Genomics Platform"/>
            <consortium name="The Broad Institute Genome Sequencing Center for Infectious Disease"/>
            <person name="Wu L."/>
            <person name="Ma J."/>
        </authorList>
    </citation>
    <scope>NUCLEOTIDE SEQUENCE [LARGE SCALE GENOMIC DNA]</scope>
    <source>
        <strain evidence="3">CCUG 61485</strain>
    </source>
</reference>
<keyword evidence="1" id="KW-0732">Signal</keyword>
<dbReference type="SUPFAM" id="SSF56935">
    <property type="entry name" value="Porins"/>
    <property type="match status" value="1"/>
</dbReference>
<evidence type="ECO:0000256" key="1">
    <source>
        <dbReference type="SAM" id="SignalP"/>
    </source>
</evidence>
<keyword evidence="3" id="KW-1185">Reference proteome</keyword>
<dbReference type="InterPro" id="IPR007433">
    <property type="entry name" value="DUF481"/>
</dbReference>
<feature type="chain" id="PRO_5047462507" evidence="1">
    <location>
        <begin position="20"/>
        <end position="339"/>
    </location>
</feature>
<sequence length="339" mass="38749">MIKKILLPLVCLISISVLAQKDTIKLKDDGILIGEIKELKQSVLSFKTSYSKKNFQIKWHEIAEIRSNRYFIVELENGTRISTTVNSIDNNPGKVDLFSGMNSFEEEIENIILLNPIGKNMFSRLSMAIDFGLTLTKANNLKQITSNISGNYTADKWSSSAYYKMVLSRQDGIDDVRRIDGNIDFLYFLPKEWFLAVEADYLGNDEQLLEMRSTYKVGGGYFFLKSNEMYFGTGTGLAYTNEKYTDGAPTKQSSEIYAGLGFNKYDIGDFSIMTNAAYYYSLTESNRNRLDLNLNLIYDLPYDFYIKMSYTYNFDSQPTEGAVKSDYVAQTSFGWELKH</sequence>
<feature type="signal peptide" evidence="1">
    <location>
        <begin position="1"/>
        <end position="19"/>
    </location>
</feature>